<reference evidence="1" key="1">
    <citation type="submission" date="2018-05" db="EMBL/GenBank/DDBJ databases">
        <authorList>
            <person name="Lanie J.A."/>
            <person name="Ng W.-L."/>
            <person name="Kazmierczak K.M."/>
            <person name="Andrzejewski T.M."/>
            <person name="Davidsen T.M."/>
            <person name="Wayne K.J."/>
            <person name="Tettelin H."/>
            <person name="Glass J.I."/>
            <person name="Rusch D."/>
            <person name="Podicherti R."/>
            <person name="Tsui H.-C.T."/>
            <person name="Winkler M.E."/>
        </authorList>
    </citation>
    <scope>NUCLEOTIDE SEQUENCE</scope>
</reference>
<dbReference type="AlphaFoldDB" id="A0A382HWE7"/>
<evidence type="ECO:0000313" key="1">
    <source>
        <dbReference type="EMBL" id="SVB91422.1"/>
    </source>
</evidence>
<accession>A0A382HWE7</accession>
<organism evidence="1">
    <name type="scientific">marine metagenome</name>
    <dbReference type="NCBI Taxonomy" id="408172"/>
    <lineage>
        <taxon>unclassified sequences</taxon>
        <taxon>metagenomes</taxon>
        <taxon>ecological metagenomes</taxon>
    </lineage>
</organism>
<feature type="non-terminal residue" evidence="1">
    <location>
        <position position="52"/>
    </location>
</feature>
<proteinExistence type="predicted"/>
<name>A0A382HWE7_9ZZZZ</name>
<dbReference type="InterPro" id="IPR032710">
    <property type="entry name" value="NTF2-like_dom_sf"/>
</dbReference>
<sequence length="52" mass="5715">MGTTRNPIEVATSYLESFAKRDPDLIASHVSEDFKNIHTSALGDPCEGRSSY</sequence>
<dbReference type="SUPFAM" id="SSF54427">
    <property type="entry name" value="NTF2-like"/>
    <property type="match status" value="1"/>
</dbReference>
<dbReference type="EMBL" id="UINC01063612">
    <property type="protein sequence ID" value="SVB91422.1"/>
    <property type="molecule type" value="Genomic_DNA"/>
</dbReference>
<evidence type="ECO:0008006" key="2">
    <source>
        <dbReference type="Google" id="ProtNLM"/>
    </source>
</evidence>
<protein>
    <recommendedName>
        <fullName evidence="2">SnoaL-like domain-containing protein</fullName>
    </recommendedName>
</protein>
<gene>
    <name evidence="1" type="ORF">METZ01_LOCUS244276</name>
</gene>